<sequence length="200" mass="23097">FVPMLKTKHPALGMLVKDIWPEIYETRMVLKFNSVIETGKGYFGHDERAIVQRDGYDEDAYFTYTYSPIFKSDGTICALLCLARETTQRVLNTRRLKTLGEFGHLTSIFFKDIESLENACHIITNALKGNEDIPYALIYFVKHKLNTSFESSIAHLIATTFDDDDKEKRHIPDYLPETHDIIDLSKDASKSYDSYIKLKR</sequence>
<name>A0ACA9PGC9_9GLOM</name>
<evidence type="ECO:0000313" key="2">
    <source>
        <dbReference type="Proteomes" id="UP000789702"/>
    </source>
</evidence>
<proteinExistence type="predicted"/>
<gene>
    <name evidence="1" type="ORF">DHETER_LOCUS11946</name>
</gene>
<accession>A0ACA9PGC9</accession>
<evidence type="ECO:0000313" key="1">
    <source>
        <dbReference type="EMBL" id="CAG8704911.1"/>
    </source>
</evidence>
<reference evidence="1" key="1">
    <citation type="submission" date="2021-06" db="EMBL/GenBank/DDBJ databases">
        <authorList>
            <person name="Kallberg Y."/>
            <person name="Tangrot J."/>
            <person name="Rosling A."/>
        </authorList>
    </citation>
    <scope>NUCLEOTIDE SEQUENCE</scope>
    <source>
        <strain evidence="1">IL203A</strain>
    </source>
</reference>
<feature type="non-terminal residue" evidence="1">
    <location>
        <position position="1"/>
    </location>
</feature>
<feature type="non-terminal residue" evidence="1">
    <location>
        <position position="200"/>
    </location>
</feature>
<dbReference type="EMBL" id="CAJVPU010027805">
    <property type="protein sequence ID" value="CAG8704911.1"/>
    <property type="molecule type" value="Genomic_DNA"/>
</dbReference>
<organism evidence="1 2">
    <name type="scientific">Dentiscutata heterogama</name>
    <dbReference type="NCBI Taxonomy" id="1316150"/>
    <lineage>
        <taxon>Eukaryota</taxon>
        <taxon>Fungi</taxon>
        <taxon>Fungi incertae sedis</taxon>
        <taxon>Mucoromycota</taxon>
        <taxon>Glomeromycotina</taxon>
        <taxon>Glomeromycetes</taxon>
        <taxon>Diversisporales</taxon>
        <taxon>Gigasporaceae</taxon>
        <taxon>Dentiscutata</taxon>
    </lineage>
</organism>
<keyword evidence="2" id="KW-1185">Reference proteome</keyword>
<dbReference type="Proteomes" id="UP000789702">
    <property type="component" value="Unassembled WGS sequence"/>
</dbReference>
<comment type="caution">
    <text evidence="1">The sequence shown here is derived from an EMBL/GenBank/DDBJ whole genome shotgun (WGS) entry which is preliminary data.</text>
</comment>
<protein>
    <submittedName>
        <fullName evidence="1">15309_t:CDS:1</fullName>
    </submittedName>
</protein>